<dbReference type="PANTHER" id="PTHR31681">
    <property type="entry name" value="C2H2-LIKE ZINC FINGER PROTEIN"/>
    <property type="match status" value="1"/>
</dbReference>
<evidence type="ECO:0000256" key="1">
    <source>
        <dbReference type="SAM" id="MobiDB-lite"/>
    </source>
</evidence>
<sequence length="479" mass="53087">MPAIWFAIKRSLDCKSLSDVHDPKASSSSNHSSSSSSTRTTRNLCRSGCSRSIVNLKGVIHGSKTRVEKPQMVIGSPICLGSNEFSNPITHEVVLNESKCELKITKFCYKGGCGSPFVGTLRPGTPGPDCCHIPRKPATPSRKVLGESPIFSSGNVGASSNPRGSSTLVCQKCGKNFKNFDAVEARHLSKHAGTFLSVRNPLFSLLCMTQYYMIYSQILYIHRCLPFVYLNSNSSISNLSYVQWLLCFRVESLDKMFFLTMLPKLYEKCSPMYAVTELVEGESSRKIVEMICRIENNSGHIEKVFKVHNIQKRLAEFEDYRETVKIKANKLSKKYPRCLADGNELLRFYGTTVSCSLGLNGSSNLCSMEKCGVCQILRDGFSVQKESIGVFTTSTSETAIAYIDELNEIINQSVRCALIVCRVIAGRIRISSENFRKIASQSGGFDSLVGKVDRHNNIEELYSLNPKALLPCFVVICGP</sequence>
<accession>A0A5C7GS19</accession>
<feature type="compositionally biased region" description="Low complexity" evidence="1">
    <location>
        <begin position="26"/>
        <end position="37"/>
    </location>
</feature>
<feature type="region of interest" description="Disordered" evidence="1">
    <location>
        <begin position="22"/>
        <end position="43"/>
    </location>
</feature>
<dbReference type="PANTHER" id="PTHR31681:SF39">
    <property type="entry name" value="OS01G0785900 PROTEIN"/>
    <property type="match status" value="1"/>
</dbReference>
<reference evidence="3" key="1">
    <citation type="journal article" date="2019" name="Gigascience">
        <title>De novo genome assembly of the endangered Acer yangbiense, a plant species with extremely small populations endemic to Yunnan Province, China.</title>
        <authorList>
            <person name="Yang J."/>
            <person name="Wariss H.M."/>
            <person name="Tao L."/>
            <person name="Zhang R."/>
            <person name="Yun Q."/>
            <person name="Hollingsworth P."/>
            <person name="Dao Z."/>
            <person name="Luo G."/>
            <person name="Guo H."/>
            <person name="Ma Y."/>
            <person name="Sun W."/>
        </authorList>
    </citation>
    <scope>NUCLEOTIDE SEQUENCE [LARGE SCALE GENOMIC DNA]</scope>
    <source>
        <strain evidence="3">cv. Malutang</strain>
    </source>
</reference>
<proteinExistence type="predicted"/>
<dbReference type="Proteomes" id="UP000323000">
    <property type="component" value="Chromosome 13"/>
</dbReference>
<gene>
    <name evidence="2" type="ORF">EZV62_026541</name>
</gene>
<protein>
    <recommendedName>
        <fullName evidence="4">C2H2-type domain-containing protein</fullName>
    </recommendedName>
</protein>
<name>A0A5C7GS19_9ROSI</name>
<dbReference type="OrthoDB" id="9514740at2759"/>
<dbReference type="EMBL" id="VAHF01000013">
    <property type="protein sequence ID" value="TXG47247.1"/>
    <property type="molecule type" value="Genomic_DNA"/>
</dbReference>
<evidence type="ECO:0000313" key="2">
    <source>
        <dbReference type="EMBL" id="TXG47247.1"/>
    </source>
</evidence>
<evidence type="ECO:0000313" key="3">
    <source>
        <dbReference type="Proteomes" id="UP000323000"/>
    </source>
</evidence>
<keyword evidence="3" id="KW-1185">Reference proteome</keyword>
<comment type="caution">
    <text evidence="2">The sequence shown here is derived from an EMBL/GenBank/DDBJ whole genome shotgun (WGS) entry which is preliminary data.</text>
</comment>
<organism evidence="2 3">
    <name type="scientific">Acer yangbiense</name>
    <dbReference type="NCBI Taxonomy" id="1000413"/>
    <lineage>
        <taxon>Eukaryota</taxon>
        <taxon>Viridiplantae</taxon>
        <taxon>Streptophyta</taxon>
        <taxon>Embryophyta</taxon>
        <taxon>Tracheophyta</taxon>
        <taxon>Spermatophyta</taxon>
        <taxon>Magnoliopsida</taxon>
        <taxon>eudicotyledons</taxon>
        <taxon>Gunneridae</taxon>
        <taxon>Pentapetalae</taxon>
        <taxon>rosids</taxon>
        <taxon>malvids</taxon>
        <taxon>Sapindales</taxon>
        <taxon>Sapindaceae</taxon>
        <taxon>Hippocastanoideae</taxon>
        <taxon>Acereae</taxon>
        <taxon>Acer</taxon>
    </lineage>
</organism>
<evidence type="ECO:0008006" key="4">
    <source>
        <dbReference type="Google" id="ProtNLM"/>
    </source>
</evidence>
<dbReference type="SUPFAM" id="SSF56399">
    <property type="entry name" value="ADP-ribosylation"/>
    <property type="match status" value="1"/>
</dbReference>
<dbReference type="Gene3D" id="3.90.228.10">
    <property type="match status" value="1"/>
</dbReference>
<dbReference type="AlphaFoldDB" id="A0A5C7GS19"/>